<gene>
    <name evidence="10" type="ORF">MNBD_GAMMA21-591</name>
</gene>
<organism evidence="10">
    <name type="scientific">hydrothermal vent metagenome</name>
    <dbReference type="NCBI Taxonomy" id="652676"/>
    <lineage>
        <taxon>unclassified sequences</taxon>
        <taxon>metagenomes</taxon>
        <taxon>ecological metagenomes</taxon>
    </lineage>
</organism>
<dbReference type="GO" id="GO:0036430">
    <property type="term" value="F:CMP kinase activity"/>
    <property type="evidence" value="ECO:0007669"/>
    <property type="project" value="RHEA"/>
</dbReference>
<name>A0A3B1AAW0_9ZZZZ</name>
<dbReference type="GO" id="GO:0005829">
    <property type="term" value="C:cytosol"/>
    <property type="evidence" value="ECO:0007669"/>
    <property type="project" value="TreeGrafter"/>
</dbReference>
<keyword evidence="3 10" id="KW-0808">Transferase</keyword>
<keyword evidence="4" id="KW-0547">Nucleotide-binding</keyword>
<reference evidence="10" key="1">
    <citation type="submission" date="2018-06" db="EMBL/GenBank/DDBJ databases">
        <authorList>
            <person name="Zhirakovskaya E."/>
        </authorList>
    </citation>
    <scope>NUCLEOTIDE SEQUENCE</scope>
</reference>
<dbReference type="NCBIfam" id="TIGR00017">
    <property type="entry name" value="cmk"/>
    <property type="match status" value="1"/>
</dbReference>
<evidence type="ECO:0000313" key="10">
    <source>
        <dbReference type="EMBL" id="VAW90854.1"/>
    </source>
</evidence>
<dbReference type="InterPro" id="IPR011994">
    <property type="entry name" value="Cytidylate_kinase_dom"/>
</dbReference>
<dbReference type="CDD" id="cd02020">
    <property type="entry name" value="CMPK"/>
    <property type="match status" value="1"/>
</dbReference>
<dbReference type="GO" id="GO:0015949">
    <property type="term" value="P:nucleobase-containing small molecule interconversion"/>
    <property type="evidence" value="ECO:0007669"/>
    <property type="project" value="TreeGrafter"/>
</dbReference>
<evidence type="ECO:0000256" key="2">
    <source>
        <dbReference type="ARBA" id="ARBA00012906"/>
    </source>
</evidence>
<comment type="similarity">
    <text evidence="1">Belongs to the cytidylate kinase family. Type 1 subfamily.</text>
</comment>
<dbReference type="AlphaFoldDB" id="A0A3B1AAW0"/>
<evidence type="ECO:0000256" key="4">
    <source>
        <dbReference type="ARBA" id="ARBA00022741"/>
    </source>
</evidence>
<dbReference type="EMBL" id="UOFR01000007">
    <property type="protein sequence ID" value="VAW90854.1"/>
    <property type="molecule type" value="Genomic_DNA"/>
</dbReference>
<dbReference type="InterPro" id="IPR003136">
    <property type="entry name" value="Cytidylate_kin"/>
</dbReference>
<evidence type="ECO:0000256" key="5">
    <source>
        <dbReference type="ARBA" id="ARBA00022777"/>
    </source>
</evidence>
<sequence>MTDFPVITVDGPSGSGKGTISRMLADHLGWHFLDSGALYRLVALDAQHHHIDLDDDIDEASIADLARQLDVKFVSHDPQQEPIIFLDNEDVTADIRTEFCGNAASKVAALQLVREALLQRQRDFQLSPGLIADGRDMGTTVFPDAKLKIFLTASAEERAKRRHKQLKEKGIDVSLSALVKDIAERDERDGSRAVSPLKPAKEAVIVDTSIMGIDEVMEKLFLLVSESI</sequence>
<dbReference type="SUPFAM" id="SSF52540">
    <property type="entry name" value="P-loop containing nucleoside triphosphate hydrolases"/>
    <property type="match status" value="1"/>
</dbReference>
<dbReference type="HAMAP" id="MF_00238">
    <property type="entry name" value="Cytidyl_kinase_type1"/>
    <property type="match status" value="1"/>
</dbReference>
<accession>A0A3B1AAW0</accession>
<dbReference type="PANTHER" id="PTHR21299:SF2">
    <property type="entry name" value="CYTIDYLATE KINASE"/>
    <property type="match status" value="1"/>
</dbReference>
<dbReference type="InterPro" id="IPR027417">
    <property type="entry name" value="P-loop_NTPase"/>
</dbReference>
<dbReference type="GO" id="GO:0005524">
    <property type="term" value="F:ATP binding"/>
    <property type="evidence" value="ECO:0007669"/>
    <property type="project" value="UniProtKB-KW"/>
</dbReference>
<protein>
    <recommendedName>
        <fullName evidence="2">(d)CMP kinase</fullName>
        <ecNumber evidence="2">2.7.4.25</ecNumber>
    </recommendedName>
</protein>
<comment type="catalytic activity">
    <reaction evidence="8">
        <text>CMP + ATP = CDP + ADP</text>
        <dbReference type="Rhea" id="RHEA:11600"/>
        <dbReference type="ChEBI" id="CHEBI:30616"/>
        <dbReference type="ChEBI" id="CHEBI:58069"/>
        <dbReference type="ChEBI" id="CHEBI:60377"/>
        <dbReference type="ChEBI" id="CHEBI:456216"/>
        <dbReference type="EC" id="2.7.4.25"/>
    </reaction>
</comment>
<evidence type="ECO:0000256" key="3">
    <source>
        <dbReference type="ARBA" id="ARBA00022679"/>
    </source>
</evidence>
<evidence type="ECO:0000256" key="6">
    <source>
        <dbReference type="ARBA" id="ARBA00022840"/>
    </source>
</evidence>
<dbReference type="EC" id="2.7.4.25" evidence="2"/>
<dbReference type="GO" id="GO:0036431">
    <property type="term" value="F:dCMP kinase activity"/>
    <property type="evidence" value="ECO:0007669"/>
    <property type="project" value="InterPro"/>
</dbReference>
<dbReference type="Gene3D" id="3.40.50.300">
    <property type="entry name" value="P-loop containing nucleotide triphosphate hydrolases"/>
    <property type="match status" value="1"/>
</dbReference>
<proteinExistence type="inferred from homology"/>
<feature type="domain" description="Cytidylate kinase" evidence="9">
    <location>
        <begin position="7"/>
        <end position="222"/>
    </location>
</feature>
<evidence type="ECO:0000259" key="9">
    <source>
        <dbReference type="Pfam" id="PF02224"/>
    </source>
</evidence>
<keyword evidence="6" id="KW-0067">ATP-binding</keyword>
<dbReference type="PANTHER" id="PTHR21299">
    <property type="entry name" value="CYTIDYLATE KINASE/PANTOATE-BETA-ALANINE LIGASE"/>
    <property type="match status" value="1"/>
</dbReference>
<comment type="catalytic activity">
    <reaction evidence="7">
        <text>dCMP + ATP = dCDP + ADP</text>
        <dbReference type="Rhea" id="RHEA:25094"/>
        <dbReference type="ChEBI" id="CHEBI:30616"/>
        <dbReference type="ChEBI" id="CHEBI:57566"/>
        <dbReference type="ChEBI" id="CHEBI:58593"/>
        <dbReference type="ChEBI" id="CHEBI:456216"/>
        <dbReference type="EC" id="2.7.4.25"/>
    </reaction>
</comment>
<evidence type="ECO:0000256" key="1">
    <source>
        <dbReference type="ARBA" id="ARBA00009427"/>
    </source>
</evidence>
<evidence type="ECO:0000256" key="7">
    <source>
        <dbReference type="ARBA" id="ARBA00047615"/>
    </source>
</evidence>
<dbReference type="Pfam" id="PF02224">
    <property type="entry name" value="Cytidylate_kin"/>
    <property type="match status" value="1"/>
</dbReference>
<evidence type="ECO:0000256" key="8">
    <source>
        <dbReference type="ARBA" id="ARBA00048478"/>
    </source>
</evidence>
<keyword evidence="5 10" id="KW-0418">Kinase</keyword>